<name>A0A196SHK3_BLAHN</name>
<dbReference type="PROSITE" id="PS51205">
    <property type="entry name" value="VPS9"/>
    <property type="match status" value="1"/>
</dbReference>
<dbReference type="CDD" id="cd14686">
    <property type="entry name" value="bZIP"/>
    <property type="match status" value="1"/>
</dbReference>
<dbReference type="Pfam" id="PF02204">
    <property type="entry name" value="VPS9"/>
    <property type="match status" value="1"/>
</dbReference>
<evidence type="ECO:0000259" key="3">
    <source>
        <dbReference type="PROSITE" id="PS51205"/>
    </source>
</evidence>
<proteinExistence type="predicted"/>
<organism evidence="4 5">
    <name type="scientific">Blastocystis sp. subtype 1 (strain ATCC 50177 / NandII)</name>
    <dbReference type="NCBI Taxonomy" id="478820"/>
    <lineage>
        <taxon>Eukaryota</taxon>
        <taxon>Sar</taxon>
        <taxon>Stramenopiles</taxon>
        <taxon>Bigyra</taxon>
        <taxon>Opalozoa</taxon>
        <taxon>Opalinata</taxon>
        <taxon>Blastocystidae</taxon>
        <taxon>Blastocystis</taxon>
    </lineage>
</organism>
<dbReference type="GO" id="GO:0031267">
    <property type="term" value="F:small GTPase binding"/>
    <property type="evidence" value="ECO:0007669"/>
    <property type="project" value="TreeGrafter"/>
</dbReference>
<keyword evidence="5" id="KW-1185">Reference proteome</keyword>
<dbReference type="EMBL" id="LXWW01000128">
    <property type="protein sequence ID" value="OAO15647.1"/>
    <property type="molecule type" value="Genomic_DNA"/>
</dbReference>
<evidence type="ECO:0000256" key="2">
    <source>
        <dbReference type="SAM" id="MobiDB-lite"/>
    </source>
</evidence>
<gene>
    <name evidence="4" type="ORF">AV274_2632</name>
</gene>
<comment type="caution">
    <text evidence="4">The sequence shown here is derived from an EMBL/GenBank/DDBJ whole genome shotgun (WGS) entry which is preliminary data.</text>
</comment>
<dbReference type="GO" id="GO:0005085">
    <property type="term" value="F:guanyl-nucleotide exchange factor activity"/>
    <property type="evidence" value="ECO:0007669"/>
    <property type="project" value="InterPro"/>
</dbReference>
<keyword evidence="1" id="KW-0175">Coiled coil</keyword>
<dbReference type="SUPFAM" id="SSF109993">
    <property type="entry name" value="VPS9 domain"/>
    <property type="match status" value="1"/>
</dbReference>
<dbReference type="GO" id="GO:0005829">
    <property type="term" value="C:cytosol"/>
    <property type="evidence" value="ECO:0007669"/>
    <property type="project" value="TreeGrafter"/>
</dbReference>
<dbReference type="AlphaFoldDB" id="A0A196SHK3"/>
<evidence type="ECO:0000313" key="4">
    <source>
        <dbReference type="EMBL" id="OAO15647.1"/>
    </source>
</evidence>
<dbReference type="InterPro" id="IPR003123">
    <property type="entry name" value="VPS9"/>
</dbReference>
<evidence type="ECO:0000256" key="1">
    <source>
        <dbReference type="SAM" id="Coils"/>
    </source>
</evidence>
<dbReference type="OrthoDB" id="300289at2759"/>
<dbReference type="InterPro" id="IPR045046">
    <property type="entry name" value="Vps9-like"/>
</dbReference>
<dbReference type="PANTHER" id="PTHR23101:SF25">
    <property type="entry name" value="GTPASE-ACTIVATING PROTEIN AND VPS9 DOMAIN-CONTAINING PROTEIN 1"/>
    <property type="match status" value="1"/>
</dbReference>
<dbReference type="PANTHER" id="PTHR23101">
    <property type="entry name" value="RAB GDP/GTP EXCHANGE FACTOR"/>
    <property type="match status" value="1"/>
</dbReference>
<dbReference type="SMART" id="SM00167">
    <property type="entry name" value="VPS9"/>
    <property type="match status" value="1"/>
</dbReference>
<feature type="domain" description="VPS9" evidence="3">
    <location>
        <begin position="400"/>
        <end position="536"/>
    </location>
</feature>
<sequence>MRADPASGIQDEVLYAADPDENQSCNSDDFVNDGPFSCAENGAQPSAYRPPPKNVKDTNAPQSTINVRELASFLEKTDSFIRCLDPGKSPAATAHNEVKSIPYKARQLGDNAWNDSVSTSFSPYSPKPIKRSDDSLERMEQSIELKNENSRLKQRLLDLQARLERSEKENLQLRDRVRRLKLLCNHSEDSSSSQESAACNLLSPSTYEYSQASLMRILEEMGIPAEVIEKVSVQIELEYRRGDMRRDVLSTALSYCFDCMMRSFIEKDTESPSLLASFLPAALPEPCLPYYSDGFKDFVDLLSQPAYASFYTQLKQFCINMWISLYNTPTISVTQGVISLTHQVVKVRDFGSALEKSLKTACGQDVTCEVENEDIKEGVEQVLANLLGGCVLHHMVRDSPQVGAILNKHMLVLQFLQPKHLDVSEKYVSNPLFATAVQQLQAIACCRSPKHMLTCLSKATQVLFSVLGEAHSSADDFLPLFIFCTLKTQVLYLNVITDYINKYRNPKELVMGDGYMLVNLISAIQFISSIDANCLTINPLDYQM</sequence>
<evidence type="ECO:0000313" key="5">
    <source>
        <dbReference type="Proteomes" id="UP000078348"/>
    </source>
</evidence>
<dbReference type="InterPro" id="IPR037191">
    <property type="entry name" value="VPS9_dom_sf"/>
</dbReference>
<dbReference type="GO" id="GO:0030139">
    <property type="term" value="C:endocytic vesicle"/>
    <property type="evidence" value="ECO:0007669"/>
    <property type="project" value="TreeGrafter"/>
</dbReference>
<dbReference type="Proteomes" id="UP000078348">
    <property type="component" value="Unassembled WGS sequence"/>
</dbReference>
<feature type="coiled-coil region" evidence="1">
    <location>
        <begin position="129"/>
        <end position="183"/>
    </location>
</feature>
<protein>
    <recommendedName>
        <fullName evidence="3">VPS9 domain-containing protein</fullName>
    </recommendedName>
</protein>
<accession>A0A196SHK3</accession>
<reference evidence="4 5" key="1">
    <citation type="submission" date="2016-05" db="EMBL/GenBank/DDBJ databases">
        <title>Nuclear genome of Blastocystis sp. subtype 1 NandII.</title>
        <authorList>
            <person name="Gentekaki E."/>
            <person name="Curtis B."/>
            <person name="Stairs C."/>
            <person name="Eme L."/>
            <person name="Herman E."/>
            <person name="Klimes V."/>
            <person name="Arias M.C."/>
            <person name="Elias M."/>
            <person name="Hilliou F."/>
            <person name="Klute M."/>
            <person name="Malik S.-B."/>
            <person name="Pightling A."/>
            <person name="Rachubinski R."/>
            <person name="Salas D."/>
            <person name="Schlacht A."/>
            <person name="Suga H."/>
            <person name="Archibald J."/>
            <person name="Ball S.G."/>
            <person name="Clark G."/>
            <person name="Dacks J."/>
            <person name="Van Der Giezen M."/>
            <person name="Tsaousis A."/>
            <person name="Roger A."/>
        </authorList>
    </citation>
    <scope>NUCLEOTIDE SEQUENCE [LARGE SCALE GENOMIC DNA]</scope>
    <source>
        <strain evidence="5">ATCC 50177 / NandII</strain>
    </source>
</reference>
<dbReference type="GO" id="GO:0016192">
    <property type="term" value="P:vesicle-mediated transport"/>
    <property type="evidence" value="ECO:0007669"/>
    <property type="project" value="InterPro"/>
</dbReference>
<dbReference type="STRING" id="478820.A0A196SHK3"/>
<feature type="region of interest" description="Disordered" evidence="2">
    <location>
        <begin position="15"/>
        <end position="60"/>
    </location>
</feature>
<dbReference type="Gene3D" id="1.20.1050.80">
    <property type="entry name" value="VPS9 domain"/>
    <property type="match status" value="1"/>
</dbReference>